<dbReference type="InterPro" id="IPR003870">
    <property type="entry name" value="DUF222"/>
</dbReference>
<reference evidence="3" key="1">
    <citation type="submission" date="2022-02" db="EMBL/GenBank/DDBJ databases">
        <authorList>
            <person name="Lee M."/>
            <person name="Kim S.-J."/>
            <person name="Jung M.-Y."/>
        </authorList>
    </citation>
    <scope>NUCLEOTIDE SEQUENCE</scope>
    <source>
        <strain evidence="3">JHP9</strain>
    </source>
</reference>
<feature type="region of interest" description="Disordered" evidence="1">
    <location>
        <begin position="19"/>
        <end position="81"/>
    </location>
</feature>
<name>A0ABT0QXB9_9MICO</name>
<protein>
    <submittedName>
        <fullName evidence="3">HNH endonuclease</fullName>
    </submittedName>
</protein>
<dbReference type="CDD" id="cd00085">
    <property type="entry name" value="HNHc"/>
    <property type="match status" value="1"/>
</dbReference>
<dbReference type="EMBL" id="JAKNCJ010000001">
    <property type="protein sequence ID" value="MCL6422225.1"/>
    <property type="molecule type" value="Genomic_DNA"/>
</dbReference>
<organism evidence="3 4">
    <name type="scientific">Brachybacterium equifaecis</name>
    <dbReference type="NCBI Taxonomy" id="2910770"/>
    <lineage>
        <taxon>Bacteria</taxon>
        <taxon>Bacillati</taxon>
        <taxon>Actinomycetota</taxon>
        <taxon>Actinomycetes</taxon>
        <taxon>Micrococcales</taxon>
        <taxon>Dermabacteraceae</taxon>
        <taxon>Brachybacterium</taxon>
    </lineage>
</organism>
<dbReference type="Proteomes" id="UP001203761">
    <property type="component" value="Unassembled WGS sequence"/>
</dbReference>
<evidence type="ECO:0000256" key="1">
    <source>
        <dbReference type="SAM" id="MobiDB-lite"/>
    </source>
</evidence>
<keyword evidence="4" id="KW-1185">Reference proteome</keyword>
<accession>A0ABT0QXB9</accession>
<dbReference type="Pfam" id="PF02720">
    <property type="entry name" value="DUF222"/>
    <property type="match status" value="1"/>
</dbReference>
<dbReference type="GO" id="GO:0004519">
    <property type="term" value="F:endonuclease activity"/>
    <property type="evidence" value="ECO:0007669"/>
    <property type="project" value="UniProtKB-KW"/>
</dbReference>
<evidence type="ECO:0000259" key="2">
    <source>
        <dbReference type="Pfam" id="PF02720"/>
    </source>
</evidence>
<feature type="compositionally biased region" description="Low complexity" evidence="1">
    <location>
        <begin position="28"/>
        <end position="45"/>
    </location>
</feature>
<dbReference type="InterPro" id="IPR003615">
    <property type="entry name" value="HNH_nuc"/>
</dbReference>
<keyword evidence="3" id="KW-0378">Hydrolase</keyword>
<evidence type="ECO:0000313" key="3">
    <source>
        <dbReference type="EMBL" id="MCL6422225.1"/>
    </source>
</evidence>
<proteinExistence type="predicted"/>
<sequence>MGDLHEHITFESQQAALFSAGPGGRCDSAPTARPAAAASSDAPSAAPLPGPPAAHAPHPFRRLTAPRPITPDSLARRVEPCPSPALDAHAQAIWEEIAEESRALARRFELYAMSWLERDHPECEATEEEIEAEDMLIAVASRCTIHQARARVRSAHRARHLLPSCFTRLAGGEFPAAWFQDMLRRTTDLSAKELAWIDVTVSTWDLRVEQKRFTKALAHLIAQVLVERETPPHLDPENRRRIRMLPGEGDGVGRLLITGPQPEIASFASRLDATARAVQDAQRRVIAEGREAPADLDGIVTATGSVSSLRELQYGALLSAHLETDGVEVPKDAYRLSVTVPVLSLLGVSNAPATLDGIEPIPADMARRIAAQSSTWFRVLTDPSTGAFLPCPAAQYRPTAAMREHLRLRNPQCAAPGCTRSIIRASECDHIEEFDHRDPLHGGPTSIENLHHLCRQHHDLKTDGWIDPAREDFPGTAPPSALGAAAPPTTSPPPGREPELIDWIAPRAGTFPPGSDGTRWSLRGRLGVFLEDDRDIMTPETVADLEQSWKDFEAAQEAHRAQHRGRVPLDIGDPPF</sequence>
<keyword evidence="3" id="KW-0540">Nuclease</keyword>
<feature type="compositionally biased region" description="Low complexity" evidence="1">
    <location>
        <begin position="474"/>
        <end position="488"/>
    </location>
</feature>
<gene>
    <name evidence="3" type="ORF">Bequi_02270</name>
</gene>
<feature type="region of interest" description="Disordered" evidence="1">
    <location>
        <begin position="470"/>
        <end position="498"/>
    </location>
</feature>
<dbReference type="RefSeq" id="WP_249736379.1">
    <property type="nucleotide sequence ID" value="NZ_JAKNCJ010000001.1"/>
</dbReference>
<feature type="domain" description="DUF222" evidence="2">
    <location>
        <begin position="98"/>
        <end position="409"/>
    </location>
</feature>
<evidence type="ECO:0000313" key="4">
    <source>
        <dbReference type="Proteomes" id="UP001203761"/>
    </source>
</evidence>
<comment type="caution">
    <text evidence="3">The sequence shown here is derived from an EMBL/GenBank/DDBJ whole genome shotgun (WGS) entry which is preliminary data.</text>
</comment>
<keyword evidence="3" id="KW-0255">Endonuclease</keyword>